<dbReference type="GO" id="GO:0000428">
    <property type="term" value="C:DNA-directed RNA polymerase complex"/>
    <property type="evidence" value="ECO:0007669"/>
    <property type="project" value="UniProtKB-KW"/>
</dbReference>
<dbReference type="RefSeq" id="WP_003069742.1">
    <property type="nucleotide sequence ID" value="NZ_CAJPUH010000007.1"/>
</dbReference>
<proteinExistence type="predicted"/>
<keyword evidence="1" id="KW-0812">Transmembrane</keyword>
<dbReference type="OrthoDB" id="2236461at2"/>
<dbReference type="eggNOG" id="ENOG5033DQZ">
    <property type="taxonomic scope" value="Bacteria"/>
</dbReference>
<comment type="caution">
    <text evidence="2">The sequence shown here is derived from an EMBL/GenBank/DDBJ whole genome shotgun (WGS) entry which is preliminary data.</text>
</comment>
<dbReference type="STRING" id="862969.SCI_0672"/>
<keyword evidence="1" id="KW-1133">Transmembrane helix</keyword>
<dbReference type="AlphaFoldDB" id="A0A0C1HW72"/>
<feature type="transmembrane region" description="Helical" evidence="1">
    <location>
        <begin position="12"/>
        <end position="35"/>
    </location>
</feature>
<name>A0A0C1HW72_STRCV</name>
<dbReference type="EMBL" id="JWIY01000001">
    <property type="protein sequence ID" value="KIC78368.1"/>
    <property type="molecule type" value="Genomic_DNA"/>
</dbReference>
<evidence type="ECO:0000313" key="3">
    <source>
        <dbReference type="Proteomes" id="UP000031339"/>
    </source>
</evidence>
<keyword evidence="1" id="KW-0472">Membrane</keyword>
<evidence type="ECO:0000313" key="2">
    <source>
        <dbReference type="EMBL" id="KIC78368.1"/>
    </source>
</evidence>
<reference evidence="2 3" key="1">
    <citation type="submission" date="2014-12" db="EMBL/GenBank/DDBJ databases">
        <title>Partial genome sequence of Streptococcus constellatus KCOM 1650 (= ChDC B144).</title>
        <authorList>
            <person name="Kook J.-K."/>
            <person name="Park S.-N."/>
            <person name="Lim Y.K."/>
            <person name="Jo E."/>
        </authorList>
    </citation>
    <scope>NUCLEOTIDE SEQUENCE [LARGE SCALE GENOMIC DNA]</scope>
    <source>
        <strain evidence="2 3">KCOM 1650</strain>
    </source>
</reference>
<accession>A0A0C1HW72</accession>
<dbReference type="InterPro" id="IPR024596">
    <property type="entry name" value="RNApol_su_b/EpuA"/>
</dbReference>
<evidence type="ECO:0000256" key="1">
    <source>
        <dbReference type="SAM" id="Phobius"/>
    </source>
</evidence>
<dbReference type="Proteomes" id="UP000031339">
    <property type="component" value="Unassembled WGS sequence"/>
</dbReference>
<dbReference type="Pfam" id="PF11772">
    <property type="entry name" value="EpuA"/>
    <property type="match status" value="1"/>
</dbReference>
<protein>
    <submittedName>
        <fullName evidence="2">DNA-directed RNA polymerase subunit beta</fullName>
    </submittedName>
</protein>
<keyword evidence="2" id="KW-0804">Transcription</keyword>
<organism evidence="2 3">
    <name type="scientific">Streptococcus constellatus</name>
    <dbReference type="NCBI Taxonomy" id="76860"/>
    <lineage>
        <taxon>Bacteria</taxon>
        <taxon>Bacillati</taxon>
        <taxon>Bacillota</taxon>
        <taxon>Bacilli</taxon>
        <taxon>Lactobacillales</taxon>
        <taxon>Streptococcaceae</taxon>
        <taxon>Streptococcus</taxon>
        <taxon>Streptococcus anginosus group</taxon>
    </lineage>
</organism>
<sequence>MNNNLKYVKKQVGIVLAVLLFGLILFAVGLVVGYGGKDPWSILSLDKWHTIISKFTGR</sequence>
<gene>
    <name evidence="2" type="ORF">RN79_01995</name>
</gene>
<keyword evidence="2" id="KW-0240">DNA-directed RNA polymerase</keyword>